<dbReference type="RefSeq" id="WP_232008752.1">
    <property type="nucleotide sequence ID" value="NZ_AP018786.1"/>
</dbReference>
<proteinExistence type="inferred from homology"/>
<reference evidence="10 11" key="1">
    <citation type="journal article" date="2018" name="Int. J. Syst. Evol. Microbiol.">
        <title>Mesosutterella multiformis gen. nov., sp. nov., a member of the family Sutterellaceae and Sutterella megalosphaeroides sp. nov., isolated from human faeces.</title>
        <authorList>
            <person name="Sakamoto M."/>
            <person name="Ikeyama N."/>
            <person name="Kunihiro T."/>
            <person name="Iino T."/>
            <person name="Yuki M."/>
            <person name="Ohkuma M."/>
        </authorList>
    </citation>
    <scope>NUCLEOTIDE SEQUENCE [LARGE SCALE GENOMIC DNA]</scope>
    <source>
        <strain evidence="10 11">6FBBBH3</strain>
    </source>
</reference>
<dbReference type="Gene3D" id="1.10.3730.20">
    <property type="match status" value="1"/>
</dbReference>
<keyword evidence="11" id="KW-1185">Reference proteome</keyword>
<evidence type="ECO:0000256" key="2">
    <source>
        <dbReference type="ARBA" id="ARBA00022448"/>
    </source>
</evidence>
<feature type="transmembrane region" description="Helical" evidence="9">
    <location>
        <begin position="27"/>
        <end position="47"/>
    </location>
</feature>
<dbReference type="Proteomes" id="UP000271003">
    <property type="component" value="Chromosome"/>
</dbReference>
<dbReference type="InterPro" id="IPR037185">
    <property type="entry name" value="EmrE-like"/>
</dbReference>
<feature type="transmembrane region" description="Helical" evidence="9">
    <location>
        <begin position="85"/>
        <end position="104"/>
    </location>
</feature>
<keyword evidence="2" id="KW-0813">Transport</keyword>
<name>A0A2Z6IAB4_9BURK</name>
<dbReference type="Pfam" id="PF00893">
    <property type="entry name" value="Multi_Drug_Res"/>
    <property type="match status" value="1"/>
</dbReference>
<comment type="similarity">
    <text evidence="7 8">Belongs to the drug/metabolite transporter (DMT) superfamily. Small multidrug resistance (SMR) (TC 2.A.7.1) family.</text>
</comment>
<accession>A0A2Z6IAB4</accession>
<dbReference type="InterPro" id="IPR000390">
    <property type="entry name" value="Small_drug/metabolite_transptr"/>
</dbReference>
<keyword evidence="6 9" id="KW-0472">Membrane</keyword>
<dbReference type="GO" id="GO:0005886">
    <property type="term" value="C:plasma membrane"/>
    <property type="evidence" value="ECO:0007669"/>
    <property type="project" value="UniProtKB-SubCell"/>
</dbReference>
<dbReference type="SUPFAM" id="SSF103481">
    <property type="entry name" value="Multidrug resistance efflux transporter EmrE"/>
    <property type="match status" value="1"/>
</dbReference>
<keyword evidence="3" id="KW-1003">Cell membrane</keyword>
<evidence type="ECO:0000256" key="5">
    <source>
        <dbReference type="ARBA" id="ARBA00022989"/>
    </source>
</evidence>
<evidence type="ECO:0000256" key="1">
    <source>
        <dbReference type="ARBA" id="ARBA00004651"/>
    </source>
</evidence>
<evidence type="ECO:0000256" key="4">
    <source>
        <dbReference type="ARBA" id="ARBA00022692"/>
    </source>
</evidence>
<sequence>MYGYLLLTAAIVSEVCGTTCLGKSAGFSQPAWAAGGLLFYAVSFVLLSKVMTLMPVAVAYALWAGLGNVLVLLVGWVVFSQTPTLWTVAGIGLIVSGVVVLQLAGK</sequence>
<evidence type="ECO:0000256" key="3">
    <source>
        <dbReference type="ARBA" id="ARBA00022475"/>
    </source>
</evidence>
<evidence type="ECO:0000313" key="10">
    <source>
        <dbReference type="EMBL" id="BBF23435.1"/>
    </source>
</evidence>
<evidence type="ECO:0000256" key="7">
    <source>
        <dbReference type="ARBA" id="ARBA00038032"/>
    </source>
</evidence>
<keyword evidence="5 9" id="KW-1133">Transmembrane helix</keyword>
<feature type="transmembrane region" description="Helical" evidence="9">
    <location>
        <begin position="59"/>
        <end position="79"/>
    </location>
</feature>
<gene>
    <name evidence="10" type="ORF">SUTMEG_13260</name>
</gene>
<comment type="subcellular location">
    <subcellularLocation>
        <location evidence="1 8">Cell membrane</location>
        <topology evidence="1 8">Multi-pass membrane protein</topology>
    </subcellularLocation>
</comment>
<evidence type="ECO:0000313" key="11">
    <source>
        <dbReference type="Proteomes" id="UP000271003"/>
    </source>
</evidence>
<dbReference type="GO" id="GO:0022857">
    <property type="term" value="F:transmembrane transporter activity"/>
    <property type="evidence" value="ECO:0007669"/>
    <property type="project" value="InterPro"/>
</dbReference>
<dbReference type="InterPro" id="IPR045324">
    <property type="entry name" value="Small_multidrug_res"/>
</dbReference>
<evidence type="ECO:0000256" key="6">
    <source>
        <dbReference type="ARBA" id="ARBA00023136"/>
    </source>
</evidence>
<evidence type="ECO:0000256" key="9">
    <source>
        <dbReference type="SAM" id="Phobius"/>
    </source>
</evidence>
<dbReference type="KEGG" id="sutt:SUTMEG_13260"/>
<dbReference type="EMBL" id="AP018786">
    <property type="protein sequence ID" value="BBF23435.1"/>
    <property type="molecule type" value="Genomic_DNA"/>
</dbReference>
<dbReference type="PANTHER" id="PTHR30561:SF1">
    <property type="entry name" value="MULTIDRUG TRANSPORTER EMRE"/>
    <property type="match status" value="1"/>
</dbReference>
<evidence type="ECO:0000256" key="8">
    <source>
        <dbReference type="RuleBase" id="RU003942"/>
    </source>
</evidence>
<dbReference type="AlphaFoldDB" id="A0A2Z6IAB4"/>
<keyword evidence="4 8" id="KW-0812">Transmembrane</keyword>
<dbReference type="PANTHER" id="PTHR30561">
    <property type="entry name" value="SMR FAMILY PROTON-DEPENDENT DRUG EFFLUX TRANSPORTER SUGE"/>
    <property type="match status" value="1"/>
</dbReference>
<organism evidence="10 11">
    <name type="scientific">Sutterella megalosphaeroides</name>
    <dbReference type="NCBI Taxonomy" id="2494234"/>
    <lineage>
        <taxon>Bacteria</taxon>
        <taxon>Pseudomonadati</taxon>
        <taxon>Pseudomonadota</taxon>
        <taxon>Betaproteobacteria</taxon>
        <taxon>Burkholderiales</taxon>
        <taxon>Sutterellaceae</taxon>
        <taxon>Sutterella</taxon>
    </lineage>
</organism>
<protein>
    <submittedName>
        <fullName evidence="10">QacE family quaternary ammonium compound efflux SMR transporter</fullName>
    </submittedName>
</protein>